<feature type="transmembrane region" description="Helical" evidence="5">
    <location>
        <begin position="191"/>
        <end position="209"/>
    </location>
</feature>
<keyword evidence="1 5" id="KW-0812">Transmembrane</keyword>
<dbReference type="PANTHER" id="PTHR23546">
    <property type="entry name" value="TRANSPORT PROTEIN"/>
    <property type="match status" value="1"/>
</dbReference>
<dbReference type="OrthoDB" id="65739at2"/>
<feature type="transmembrane region" description="Helical" evidence="5">
    <location>
        <begin position="277"/>
        <end position="300"/>
    </location>
</feature>
<feature type="transmembrane region" description="Helical" evidence="5">
    <location>
        <begin position="162"/>
        <end position="185"/>
    </location>
</feature>
<dbReference type="EMBL" id="VCAO01000004">
    <property type="protein sequence ID" value="TMM47352.1"/>
    <property type="molecule type" value="Genomic_DNA"/>
</dbReference>
<feature type="domain" description="Major facilitator superfamily (MFS) profile" evidence="6">
    <location>
        <begin position="26"/>
        <end position="456"/>
    </location>
</feature>
<feature type="transmembrane region" description="Helical" evidence="5">
    <location>
        <begin position="94"/>
        <end position="115"/>
    </location>
</feature>
<keyword evidence="8" id="KW-1185">Reference proteome</keyword>
<reference evidence="7 8" key="1">
    <citation type="submission" date="2019-05" db="EMBL/GenBank/DDBJ databases">
        <title>Erythrobacter marisflavi sp. nov., isolated from isolated from water of an estuary environment.</title>
        <authorList>
            <person name="Yoon J.-H."/>
        </authorList>
    </citation>
    <scope>NUCLEOTIDE SEQUENCE [LARGE SCALE GENOMIC DNA]</scope>
    <source>
        <strain evidence="7 8">KEM-5</strain>
    </source>
</reference>
<dbReference type="RefSeq" id="WP_138618435.1">
    <property type="nucleotide sequence ID" value="NZ_VCAO01000004.1"/>
</dbReference>
<feature type="transmembrane region" description="Helical" evidence="5">
    <location>
        <begin position="121"/>
        <end position="141"/>
    </location>
</feature>
<evidence type="ECO:0000313" key="8">
    <source>
        <dbReference type="Proteomes" id="UP000309668"/>
    </source>
</evidence>
<keyword evidence="3 5" id="KW-0472">Membrane</keyword>
<dbReference type="InterPro" id="IPR036259">
    <property type="entry name" value="MFS_trans_sf"/>
</dbReference>
<dbReference type="AlphaFoldDB" id="A0A5S3P2Z3"/>
<evidence type="ECO:0000256" key="3">
    <source>
        <dbReference type="ARBA" id="ARBA00023136"/>
    </source>
</evidence>
<dbReference type="PROSITE" id="PS50850">
    <property type="entry name" value="MFS"/>
    <property type="match status" value="1"/>
</dbReference>
<sequence>MADIDPARAAAPPAPPVSAPRISRERMVLLFMVMLTTAAGNTAMQSVMPSIGTELGIADVWISLAYSWSALLWVVCAPLWAARSDQRGRKAMMALGLVGFIVSFSLCGFALWLGLSGVLPAFWALIAFAAARSLYGGFGSAAPPAVQAYVASRTPRAERTQALSLVASSFGLGTVIGPALAPLMVLPGLGLTGPFVLFALIGVIAMVALRLRLPDDEPQFAARGNTYDAPYAGGAAGGGNQSKQSADPAVIEDDDDEDEEQVEPHKLRWFEPRLRPWVTVGLLGGHAQAMVLGIAGFLVLDRLGLRSSPGEGTGPVGLVLMSGAIATLLAQWGLIPRFDLGPRSATLSGIAMAAVGVAMLGVAQDLHMIALSFAIASLGFGLFRPGSTSGTSLAVTRAEQGQASGITASVAGASYIYAPALGVYLYNHSEWLGFGLIVALCFAVFVYGWWALDRDKDLIRSRS</sequence>
<feature type="compositionally biased region" description="Acidic residues" evidence="4">
    <location>
        <begin position="250"/>
        <end position="261"/>
    </location>
</feature>
<proteinExistence type="predicted"/>
<evidence type="ECO:0000259" key="6">
    <source>
        <dbReference type="PROSITE" id="PS50850"/>
    </source>
</evidence>
<dbReference type="InterPro" id="IPR011701">
    <property type="entry name" value="MFS"/>
</dbReference>
<dbReference type="Proteomes" id="UP000309668">
    <property type="component" value="Unassembled WGS sequence"/>
</dbReference>
<organism evidence="7 8">
    <name type="scientific">Qipengyuania marisflavi</name>
    <dbReference type="NCBI Taxonomy" id="2486356"/>
    <lineage>
        <taxon>Bacteria</taxon>
        <taxon>Pseudomonadati</taxon>
        <taxon>Pseudomonadota</taxon>
        <taxon>Alphaproteobacteria</taxon>
        <taxon>Sphingomonadales</taxon>
        <taxon>Erythrobacteraceae</taxon>
        <taxon>Qipengyuania</taxon>
    </lineage>
</organism>
<evidence type="ECO:0000313" key="7">
    <source>
        <dbReference type="EMBL" id="TMM47352.1"/>
    </source>
</evidence>
<feature type="transmembrane region" description="Helical" evidence="5">
    <location>
        <begin position="431"/>
        <end position="452"/>
    </location>
</feature>
<dbReference type="Pfam" id="PF07690">
    <property type="entry name" value="MFS_1"/>
    <property type="match status" value="2"/>
</dbReference>
<feature type="transmembrane region" description="Helical" evidence="5">
    <location>
        <begin position="28"/>
        <end position="48"/>
    </location>
</feature>
<name>A0A5S3P2Z3_9SPHN</name>
<dbReference type="Gene3D" id="1.20.1250.20">
    <property type="entry name" value="MFS general substrate transporter like domains"/>
    <property type="match status" value="1"/>
</dbReference>
<feature type="transmembrane region" description="Helical" evidence="5">
    <location>
        <begin position="312"/>
        <end position="332"/>
    </location>
</feature>
<feature type="transmembrane region" description="Helical" evidence="5">
    <location>
        <begin position="366"/>
        <end position="383"/>
    </location>
</feature>
<dbReference type="SUPFAM" id="SSF103473">
    <property type="entry name" value="MFS general substrate transporter"/>
    <property type="match status" value="1"/>
</dbReference>
<evidence type="ECO:0000256" key="2">
    <source>
        <dbReference type="ARBA" id="ARBA00022989"/>
    </source>
</evidence>
<evidence type="ECO:0000256" key="1">
    <source>
        <dbReference type="ARBA" id="ARBA00022692"/>
    </source>
</evidence>
<dbReference type="GO" id="GO:0022857">
    <property type="term" value="F:transmembrane transporter activity"/>
    <property type="evidence" value="ECO:0007669"/>
    <property type="project" value="InterPro"/>
</dbReference>
<keyword evidence="2 5" id="KW-1133">Transmembrane helix</keyword>
<evidence type="ECO:0000256" key="4">
    <source>
        <dbReference type="SAM" id="MobiDB-lite"/>
    </source>
</evidence>
<feature type="region of interest" description="Disordered" evidence="4">
    <location>
        <begin position="232"/>
        <end position="264"/>
    </location>
</feature>
<accession>A0A5S3P2Z3</accession>
<dbReference type="InterPro" id="IPR020846">
    <property type="entry name" value="MFS_dom"/>
</dbReference>
<feature type="transmembrane region" description="Helical" evidence="5">
    <location>
        <begin position="344"/>
        <end position="360"/>
    </location>
</feature>
<feature type="transmembrane region" description="Helical" evidence="5">
    <location>
        <begin position="60"/>
        <end position="82"/>
    </location>
</feature>
<evidence type="ECO:0000256" key="5">
    <source>
        <dbReference type="SAM" id="Phobius"/>
    </source>
</evidence>
<dbReference type="PANTHER" id="PTHR23546:SF1">
    <property type="entry name" value="MEMBRANE PROTEIN"/>
    <property type="match status" value="1"/>
</dbReference>
<feature type="transmembrane region" description="Helical" evidence="5">
    <location>
        <begin position="403"/>
        <end position="425"/>
    </location>
</feature>
<gene>
    <name evidence="7" type="ORF">FEV51_09835</name>
</gene>
<protein>
    <submittedName>
        <fullName evidence="7">MFS transporter</fullName>
    </submittedName>
</protein>
<comment type="caution">
    <text evidence="7">The sequence shown here is derived from an EMBL/GenBank/DDBJ whole genome shotgun (WGS) entry which is preliminary data.</text>
</comment>